<dbReference type="GO" id="GO:0080120">
    <property type="term" value="P:CAAX-box protein maturation"/>
    <property type="evidence" value="ECO:0007669"/>
    <property type="project" value="UniProtKB-ARBA"/>
</dbReference>
<evidence type="ECO:0000313" key="3">
    <source>
        <dbReference type="Proteomes" id="UP000093629"/>
    </source>
</evidence>
<evidence type="ECO:0000313" key="2">
    <source>
        <dbReference type="EMBL" id="OBK13169.1"/>
    </source>
</evidence>
<accession>A0A1A3MWJ9</accession>
<dbReference type="GO" id="GO:0004175">
    <property type="term" value="F:endopeptidase activity"/>
    <property type="evidence" value="ECO:0007669"/>
    <property type="project" value="UniProtKB-ARBA"/>
</dbReference>
<protein>
    <submittedName>
        <fullName evidence="2">Abortive phage infection protein</fullName>
    </submittedName>
</protein>
<evidence type="ECO:0000259" key="1">
    <source>
        <dbReference type="Pfam" id="PF02517"/>
    </source>
</evidence>
<dbReference type="EMBL" id="LZLQ01000120">
    <property type="protein sequence ID" value="OBK13169.1"/>
    <property type="molecule type" value="Genomic_DNA"/>
</dbReference>
<comment type="caution">
    <text evidence="2">The sequence shown here is derived from an EMBL/GenBank/DDBJ whole genome shotgun (WGS) entry which is preliminary data.</text>
</comment>
<feature type="domain" description="CAAX prenyl protease 2/Lysostaphin resistance protein A-like" evidence="1">
    <location>
        <begin position="89"/>
        <end position="182"/>
    </location>
</feature>
<keyword evidence="3" id="KW-1185">Reference proteome</keyword>
<dbReference type="AlphaFoldDB" id="A0A1A3MWJ9"/>
<reference evidence="2 3" key="1">
    <citation type="submission" date="2016-06" db="EMBL/GenBank/DDBJ databases">
        <authorList>
            <person name="Kjaerup R.B."/>
            <person name="Dalgaard T.S."/>
            <person name="Juul-Madsen H.R."/>
        </authorList>
    </citation>
    <scope>NUCLEOTIDE SEQUENCE [LARGE SCALE GENOMIC DNA]</scope>
    <source>
        <strain evidence="2 3">1245139.5</strain>
    </source>
</reference>
<dbReference type="OrthoDB" id="4555276at2"/>
<name>A0A1A3MWJ9_MYCAS</name>
<dbReference type="InterPro" id="IPR015837">
    <property type="entry name" value="UCP026622_CAAX_protease"/>
</dbReference>
<dbReference type="PIRSF" id="PIRSF026622">
    <property type="entry name" value="Proteas_026622"/>
    <property type="match status" value="1"/>
</dbReference>
<organism evidence="2 3">
    <name type="scientific">Mycobacterium asiaticum</name>
    <dbReference type="NCBI Taxonomy" id="1790"/>
    <lineage>
        <taxon>Bacteria</taxon>
        <taxon>Bacillati</taxon>
        <taxon>Actinomycetota</taxon>
        <taxon>Actinomycetes</taxon>
        <taxon>Mycobacteriales</taxon>
        <taxon>Mycobacteriaceae</taxon>
        <taxon>Mycobacterium</taxon>
    </lineage>
</organism>
<sequence length="215" mass="22123">MAAGLVGWSLIGPRLPTGWRTPAQAGLGGVLALTTRAPLGFRPPQLWAGLWWGSVAATVVSTTIGATTPIPIVRRSMAARELPPSVRNWLGVHIPIGTVWAEEAAFRAALGTVAANAFGPSRGRVLQATAFGLSHIADARAAGQPTVPVVLVTGAAGWLFGWLADRCGSLAAPMLAHWAINSSGALAAVAAQRRSSRVDGVVADLAAPHVVQADR</sequence>
<dbReference type="Proteomes" id="UP000093629">
    <property type="component" value="Unassembled WGS sequence"/>
</dbReference>
<dbReference type="InterPro" id="IPR003675">
    <property type="entry name" value="Rce1/LyrA-like_dom"/>
</dbReference>
<gene>
    <name evidence="2" type="ORF">A5636_10030</name>
</gene>
<dbReference type="Pfam" id="PF02517">
    <property type="entry name" value="Rce1-like"/>
    <property type="match status" value="1"/>
</dbReference>
<proteinExistence type="predicted"/>